<dbReference type="EMBL" id="JARGDH010000001">
    <property type="protein sequence ID" value="KAL0278796.1"/>
    <property type="molecule type" value="Genomic_DNA"/>
</dbReference>
<dbReference type="Pfam" id="PF12796">
    <property type="entry name" value="Ank_2"/>
    <property type="match status" value="1"/>
</dbReference>
<dbReference type="Gene3D" id="1.25.40.20">
    <property type="entry name" value="Ankyrin repeat-containing domain"/>
    <property type="match status" value="1"/>
</dbReference>
<evidence type="ECO:0000256" key="1">
    <source>
        <dbReference type="PROSITE-ProRule" id="PRU00023"/>
    </source>
</evidence>
<dbReference type="PROSITE" id="PS50088">
    <property type="entry name" value="ANK_REPEAT"/>
    <property type="match status" value="3"/>
</dbReference>
<dbReference type="Pfam" id="PF00023">
    <property type="entry name" value="Ank"/>
    <property type="match status" value="1"/>
</dbReference>
<dbReference type="AlphaFoldDB" id="A0AAW2IAA3"/>
<dbReference type="SUPFAM" id="SSF48403">
    <property type="entry name" value="Ankyrin repeat"/>
    <property type="match status" value="1"/>
</dbReference>
<feature type="repeat" description="ANK" evidence="1">
    <location>
        <begin position="130"/>
        <end position="162"/>
    </location>
</feature>
<dbReference type="PANTHER" id="PTHR22677">
    <property type="entry name" value="ANKYRIN REPEAT DOMAIN-CONTAINING PROTEIN 60"/>
    <property type="match status" value="1"/>
</dbReference>
<reference evidence="3" key="1">
    <citation type="journal article" date="2024" name="Gigascience">
        <title>Chromosome-level genome of the poultry shaft louse Menopon gallinae provides insight into the host-switching and adaptive evolution of parasitic lice.</title>
        <authorList>
            <person name="Xu Y."/>
            <person name="Ma L."/>
            <person name="Liu S."/>
            <person name="Liang Y."/>
            <person name="Liu Q."/>
            <person name="He Z."/>
            <person name="Tian L."/>
            <person name="Duan Y."/>
            <person name="Cai W."/>
            <person name="Li H."/>
            <person name="Song F."/>
        </authorList>
    </citation>
    <scope>NUCLEOTIDE SEQUENCE</scope>
    <source>
        <strain evidence="3">Cailab_2023a</strain>
    </source>
</reference>
<evidence type="ECO:0008006" key="4">
    <source>
        <dbReference type="Google" id="ProtNLM"/>
    </source>
</evidence>
<gene>
    <name evidence="3" type="ORF">PYX00_000501</name>
</gene>
<sequence>MMEWDESSSDKGEDTSNSDALLSQNSWNALRSGSRKSAFLPYKPSVTVLTNLQRGNTEAHTPVIESEELNFHQRAAQGDLTIKDIEQEPNIDEFDEDGLTPLMWASAYGQFPIVAALLQSSANVDLENPLGQTALLFASFGGYHEIVRILLLNGADVNHRDECGNTALMYAAQGNNPHTTNELLSKNANFTAVNANGDTAYSIAVKSENYVVQQVIENHLISLLTGEG</sequence>
<dbReference type="InterPro" id="IPR039323">
    <property type="entry name" value="ANKRD_45/46/60"/>
</dbReference>
<feature type="repeat" description="ANK" evidence="1">
    <location>
        <begin position="163"/>
        <end position="195"/>
    </location>
</feature>
<comment type="caution">
    <text evidence="3">The sequence shown here is derived from an EMBL/GenBank/DDBJ whole genome shotgun (WGS) entry which is preliminary data.</text>
</comment>
<dbReference type="SMART" id="SM00248">
    <property type="entry name" value="ANK"/>
    <property type="match status" value="3"/>
</dbReference>
<protein>
    <recommendedName>
        <fullName evidence="4">Ankyrin repeat family A protein 2</fullName>
    </recommendedName>
</protein>
<dbReference type="PANTHER" id="PTHR22677:SF4">
    <property type="entry name" value="USHER SYNDROME TYPE-1G PROTEIN-LIKE PROTEIN"/>
    <property type="match status" value="1"/>
</dbReference>
<feature type="repeat" description="ANK" evidence="1">
    <location>
        <begin position="97"/>
        <end position="129"/>
    </location>
</feature>
<feature type="region of interest" description="Disordered" evidence="2">
    <location>
        <begin position="1"/>
        <end position="20"/>
    </location>
</feature>
<dbReference type="InterPro" id="IPR036770">
    <property type="entry name" value="Ankyrin_rpt-contain_sf"/>
</dbReference>
<accession>A0AAW2IAA3</accession>
<proteinExistence type="predicted"/>
<name>A0AAW2IAA3_9NEOP</name>
<evidence type="ECO:0000256" key="2">
    <source>
        <dbReference type="SAM" id="MobiDB-lite"/>
    </source>
</evidence>
<dbReference type="InterPro" id="IPR002110">
    <property type="entry name" value="Ankyrin_rpt"/>
</dbReference>
<dbReference type="PRINTS" id="PR01415">
    <property type="entry name" value="ANKYRIN"/>
</dbReference>
<organism evidence="3">
    <name type="scientific">Menopon gallinae</name>
    <name type="common">poultry shaft louse</name>
    <dbReference type="NCBI Taxonomy" id="328185"/>
    <lineage>
        <taxon>Eukaryota</taxon>
        <taxon>Metazoa</taxon>
        <taxon>Ecdysozoa</taxon>
        <taxon>Arthropoda</taxon>
        <taxon>Hexapoda</taxon>
        <taxon>Insecta</taxon>
        <taxon>Pterygota</taxon>
        <taxon>Neoptera</taxon>
        <taxon>Paraneoptera</taxon>
        <taxon>Psocodea</taxon>
        <taxon>Troctomorpha</taxon>
        <taxon>Phthiraptera</taxon>
        <taxon>Amblycera</taxon>
        <taxon>Menoponidae</taxon>
        <taxon>Menopon</taxon>
    </lineage>
</organism>
<keyword evidence="1" id="KW-0040">ANK repeat</keyword>
<evidence type="ECO:0000313" key="3">
    <source>
        <dbReference type="EMBL" id="KAL0278796.1"/>
    </source>
</evidence>
<dbReference type="PROSITE" id="PS50297">
    <property type="entry name" value="ANK_REP_REGION"/>
    <property type="match status" value="2"/>
</dbReference>